<reference evidence="5" key="1">
    <citation type="submission" date="2023-10" db="EMBL/GenBank/DDBJ databases">
        <authorList>
            <person name="Hackl T."/>
        </authorList>
    </citation>
    <scope>NUCLEOTIDE SEQUENCE</scope>
</reference>
<dbReference type="AlphaFoldDB" id="A0AAI8VCR8"/>
<organism evidence="5 6">
    <name type="scientific">Anthostomella pinea</name>
    <dbReference type="NCBI Taxonomy" id="933095"/>
    <lineage>
        <taxon>Eukaryota</taxon>
        <taxon>Fungi</taxon>
        <taxon>Dikarya</taxon>
        <taxon>Ascomycota</taxon>
        <taxon>Pezizomycotina</taxon>
        <taxon>Sordariomycetes</taxon>
        <taxon>Xylariomycetidae</taxon>
        <taxon>Xylariales</taxon>
        <taxon>Xylariaceae</taxon>
        <taxon>Anthostomella</taxon>
    </lineage>
</organism>
<accession>A0AAI8VCR8</accession>
<keyword evidence="6" id="KW-1185">Reference proteome</keyword>
<dbReference type="GO" id="GO:0016831">
    <property type="term" value="F:carboxy-lyase activity"/>
    <property type="evidence" value="ECO:0007669"/>
    <property type="project" value="UniProtKB-KW"/>
</dbReference>
<dbReference type="SUPFAM" id="SSF51556">
    <property type="entry name" value="Metallo-dependent hydrolases"/>
    <property type="match status" value="1"/>
</dbReference>
<dbReference type="EMBL" id="CAUWAG010000004">
    <property type="protein sequence ID" value="CAJ2502550.1"/>
    <property type="molecule type" value="Genomic_DNA"/>
</dbReference>
<dbReference type="InterPro" id="IPR032465">
    <property type="entry name" value="ACMSD"/>
</dbReference>
<evidence type="ECO:0000256" key="2">
    <source>
        <dbReference type="ARBA" id="ARBA00023239"/>
    </source>
</evidence>
<dbReference type="InterPro" id="IPR032466">
    <property type="entry name" value="Metal_Hydrolase"/>
</dbReference>
<keyword evidence="1 3" id="KW-0210">Decarboxylase</keyword>
<evidence type="ECO:0000256" key="1">
    <source>
        <dbReference type="ARBA" id="ARBA00022793"/>
    </source>
</evidence>
<evidence type="ECO:0000313" key="5">
    <source>
        <dbReference type="EMBL" id="CAJ2502550.1"/>
    </source>
</evidence>
<gene>
    <name evidence="5" type="ORF">KHLLAP_LOCUS3018</name>
</gene>
<dbReference type="GO" id="GO:0019748">
    <property type="term" value="P:secondary metabolic process"/>
    <property type="evidence" value="ECO:0007669"/>
    <property type="project" value="TreeGrafter"/>
</dbReference>
<keyword evidence="2 3" id="KW-0456">Lyase</keyword>
<dbReference type="GO" id="GO:0005829">
    <property type="term" value="C:cytosol"/>
    <property type="evidence" value="ECO:0007669"/>
    <property type="project" value="TreeGrafter"/>
</dbReference>
<comment type="caution">
    <text evidence="5">The sequence shown here is derived from an EMBL/GenBank/DDBJ whole genome shotgun (WGS) entry which is preliminary data.</text>
</comment>
<dbReference type="PANTHER" id="PTHR21240:SF30">
    <property type="entry name" value="AMIDOHYDROLASE-RELATED DOMAIN-CONTAINING PROTEIN-RELATED"/>
    <property type="match status" value="1"/>
</dbReference>
<dbReference type="Gene3D" id="3.20.20.140">
    <property type="entry name" value="Metal-dependent hydrolases"/>
    <property type="match status" value="1"/>
</dbReference>
<evidence type="ECO:0000256" key="3">
    <source>
        <dbReference type="RuleBase" id="RU366045"/>
    </source>
</evidence>
<dbReference type="PANTHER" id="PTHR21240">
    <property type="entry name" value="2-AMINO-3-CARBOXYLMUCONATE-6-SEMIALDEHYDE DECARBOXYLASE"/>
    <property type="match status" value="1"/>
</dbReference>
<feature type="domain" description="Amidohydrolase-related" evidence="4">
    <location>
        <begin position="106"/>
        <end position="367"/>
    </location>
</feature>
<dbReference type="InterPro" id="IPR006680">
    <property type="entry name" value="Amidohydro-rel"/>
</dbReference>
<dbReference type="GO" id="GO:0016787">
    <property type="term" value="F:hydrolase activity"/>
    <property type="evidence" value="ECO:0007669"/>
    <property type="project" value="InterPro"/>
</dbReference>
<name>A0AAI8VCR8_9PEZI</name>
<comment type="similarity">
    <text evidence="3">Belongs to the metallo-dependent hydrolases superfamily.</text>
</comment>
<evidence type="ECO:0000313" key="6">
    <source>
        <dbReference type="Proteomes" id="UP001295740"/>
    </source>
</evidence>
<dbReference type="Proteomes" id="UP001295740">
    <property type="component" value="Unassembled WGS sequence"/>
</dbReference>
<sequence length="372" mass="41982">MHSRTSLLTALIQTSRRRPRLSLISRPLLSSNHHSTMAFQYPLITLEEHWCSKHVRDFYATKGVPDPNDEKSAVGFATEALMEFGDKRFSSLDDNGVAMQVVSHVANTIALDIDTCKKVNDELHGLTKQRPGRFSGFATLPMLDPAAASTELRRCVNELGFVGTLVDNNTEGRFYDDSFFWPVFETATELDVPVYIHPAPNEEARKLLYAGNYPTAVSESMSQYGFGWHSETAVHFLRLFAAGVFDRFPKLKIVLGHMGEMLPFQLDRIEKISGRQWPHLGVKLERQLRQVWDENVWITTSGMFALAPMACLVRQCKPGRIMFSVDYPFTGNEAGVHFLNALKESDMVDDEMLEGISYKNAEQLLKLSVKAD</sequence>
<evidence type="ECO:0000259" key="4">
    <source>
        <dbReference type="Pfam" id="PF04909"/>
    </source>
</evidence>
<dbReference type="Pfam" id="PF04909">
    <property type="entry name" value="Amidohydro_2"/>
    <property type="match status" value="1"/>
</dbReference>
<proteinExistence type="inferred from homology"/>
<protein>
    <submittedName>
        <fullName evidence="5">Uu.00g099440.m01.CDS01</fullName>
    </submittedName>
</protein>